<name>K0N2B7_9RHOB</name>
<feature type="non-terminal residue" evidence="3">
    <location>
        <position position="1"/>
    </location>
</feature>
<reference evidence="3" key="2">
    <citation type="submission" date="2012-09" db="EMBL/GenBank/DDBJ databases">
        <title>MLSA based barcoding of purple nonsulfur bacteria.</title>
        <authorList>
            <person name="Venkata Ramana V."/>
            <person name="Ramana C.H.V."/>
            <person name="Sasikala C.H.V."/>
        </authorList>
    </citation>
    <scope>NUCLEOTIDE SEQUENCE</scope>
    <source>
        <strain evidence="3">Type strain: JA276</strain>
    </source>
</reference>
<gene>
    <name evidence="3" type="primary">pufM</name>
</gene>
<keyword evidence="2" id="KW-0472">Membrane</keyword>
<dbReference type="EMBL" id="HE966447">
    <property type="protein sequence ID" value="CCJ65191.1"/>
    <property type="molecule type" value="Genomic_DNA"/>
</dbReference>
<dbReference type="AlphaFoldDB" id="K0N2B7"/>
<sequence length="104" mass="10725">SHLDWMGVWPGIASTGAMAGLMACATIRTWTGPTSSRWTTATCSTTPSTVSRSLRSMARPCCSPCTARRSLRSAASAGNGNLNRSATAAPPRNAPPCSGAGPWE</sequence>
<feature type="non-terminal residue" evidence="3">
    <location>
        <position position="104"/>
    </location>
</feature>
<evidence type="ECO:0000256" key="2">
    <source>
        <dbReference type="SAM" id="Phobius"/>
    </source>
</evidence>
<feature type="transmembrane region" description="Helical" evidence="2">
    <location>
        <begin position="6"/>
        <end position="27"/>
    </location>
</feature>
<accession>K0N2B7</accession>
<feature type="region of interest" description="Disordered" evidence="1">
    <location>
        <begin position="76"/>
        <end position="104"/>
    </location>
</feature>
<reference evidence="3" key="1">
    <citation type="submission" date="2012-07" db="EMBL/GenBank/DDBJ databases">
        <authorList>
            <person name="Sasikala C."/>
        </authorList>
    </citation>
    <scope>NUCLEOTIDE SEQUENCE</scope>
    <source>
        <strain evidence="3">Type strain: JA276</strain>
    </source>
</reference>
<evidence type="ECO:0000256" key="1">
    <source>
        <dbReference type="SAM" id="MobiDB-lite"/>
    </source>
</evidence>
<keyword evidence="2" id="KW-0812">Transmembrane</keyword>
<protein>
    <submittedName>
        <fullName evidence="3">Photosynthetic reaction centre M subunit</fullName>
    </submittedName>
</protein>
<evidence type="ECO:0000313" key="3">
    <source>
        <dbReference type="EMBL" id="CCJ65191.1"/>
    </source>
</evidence>
<organism evidence="3">
    <name type="scientific">Rhodobacter maris</name>
    <dbReference type="NCBI Taxonomy" id="446682"/>
    <lineage>
        <taxon>Bacteria</taxon>
        <taxon>Pseudomonadati</taxon>
        <taxon>Pseudomonadota</taxon>
        <taxon>Alphaproteobacteria</taxon>
        <taxon>Rhodobacterales</taxon>
        <taxon>Rhodobacter group</taxon>
        <taxon>Rhodobacter</taxon>
    </lineage>
</organism>
<proteinExistence type="predicted"/>
<keyword evidence="2" id="KW-1133">Transmembrane helix</keyword>